<evidence type="ECO:0000256" key="3">
    <source>
        <dbReference type="ARBA" id="ARBA00023239"/>
    </source>
</evidence>
<evidence type="ECO:0000256" key="1">
    <source>
        <dbReference type="ARBA" id="ARBA00005568"/>
    </source>
</evidence>
<dbReference type="Pfam" id="PF03328">
    <property type="entry name" value="HpcH_HpaI"/>
    <property type="match status" value="1"/>
</dbReference>
<comment type="caution">
    <text evidence="5">The sequence shown here is derived from an EMBL/GenBank/DDBJ whole genome shotgun (WGS) entry which is preliminary data.</text>
</comment>
<comment type="similarity">
    <text evidence="1">Belongs to the HpcH/HpaI aldolase family.</text>
</comment>
<accession>A0A261SL02</accession>
<name>A0A261SL02_9BORD</name>
<dbReference type="Gene3D" id="3.20.20.60">
    <property type="entry name" value="Phosphoenolpyruvate-binding domains"/>
    <property type="match status" value="1"/>
</dbReference>
<dbReference type="SUPFAM" id="SSF51621">
    <property type="entry name" value="Phosphoenolpyruvate/pyruvate domain"/>
    <property type="match status" value="1"/>
</dbReference>
<keyword evidence="2" id="KW-0479">Metal-binding</keyword>
<reference evidence="6" key="1">
    <citation type="submission" date="2017-05" db="EMBL/GenBank/DDBJ databases">
        <title>Complete and WGS of Bordetella genogroups.</title>
        <authorList>
            <person name="Spilker T."/>
            <person name="Lipuma J."/>
        </authorList>
    </citation>
    <scope>NUCLEOTIDE SEQUENCE [LARGE SCALE GENOMIC DNA]</scope>
    <source>
        <strain evidence="6">AU16122</strain>
    </source>
</reference>
<evidence type="ECO:0000313" key="6">
    <source>
        <dbReference type="Proteomes" id="UP000216020"/>
    </source>
</evidence>
<protein>
    <recommendedName>
        <fullName evidence="4">HpcH/HpaI aldolase/citrate lyase domain-containing protein</fullName>
    </recommendedName>
</protein>
<dbReference type="InterPro" id="IPR005000">
    <property type="entry name" value="Aldolase/citrate-lyase_domain"/>
</dbReference>
<gene>
    <name evidence="5" type="ORF">CAL29_03245</name>
</gene>
<dbReference type="GO" id="GO:0005737">
    <property type="term" value="C:cytoplasm"/>
    <property type="evidence" value="ECO:0007669"/>
    <property type="project" value="TreeGrafter"/>
</dbReference>
<keyword evidence="6" id="KW-1185">Reference proteome</keyword>
<sequence>MIERKNNVLEALHQDRVPVGAFVQMRCAEIVEAAGHAGYDYVWIDWEHGSFELDTVVDMIRAAEATGLTPIVRVPCGQPAEIARVLDAGAMGIIVPQVSTAEAARQAVGAAKYRTAGYEPGRRGACPLIRATGHQTLDWPAYARWANENTTVWLLVETMEGLRNLDEILAVPGVDAIVLGAFDLAVSMGKDGDRRDPEVERVLDGMIERVHRAGVDVVGLLFDAGPEAMRVSREHYVRAGCRILVAGSDRRLLSNGFAATLAAARPAPAVR</sequence>
<evidence type="ECO:0000313" key="5">
    <source>
        <dbReference type="EMBL" id="OZI37440.1"/>
    </source>
</evidence>
<evidence type="ECO:0000256" key="2">
    <source>
        <dbReference type="ARBA" id="ARBA00022723"/>
    </source>
</evidence>
<dbReference type="InterPro" id="IPR050251">
    <property type="entry name" value="HpcH-HpaI_aldolase"/>
</dbReference>
<dbReference type="PANTHER" id="PTHR30502">
    <property type="entry name" value="2-KETO-3-DEOXY-L-RHAMNONATE ALDOLASE"/>
    <property type="match status" value="1"/>
</dbReference>
<dbReference type="InterPro" id="IPR040442">
    <property type="entry name" value="Pyrv_kinase-like_dom_sf"/>
</dbReference>
<dbReference type="OrthoDB" id="86160at2"/>
<dbReference type="EMBL" id="NEVM01000001">
    <property type="protein sequence ID" value="OZI37440.1"/>
    <property type="molecule type" value="Genomic_DNA"/>
</dbReference>
<dbReference type="Proteomes" id="UP000216020">
    <property type="component" value="Unassembled WGS sequence"/>
</dbReference>
<dbReference type="RefSeq" id="WP_094851545.1">
    <property type="nucleotide sequence ID" value="NZ_NEVM01000001.1"/>
</dbReference>
<dbReference type="GO" id="GO:0016832">
    <property type="term" value="F:aldehyde-lyase activity"/>
    <property type="evidence" value="ECO:0007669"/>
    <property type="project" value="TreeGrafter"/>
</dbReference>
<dbReference type="PANTHER" id="PTHR30502:SF0">
    <property type="entry name" value="PHOSPHOENOLPYRUVATE CARBOXYLASE FAMILY PROTEIN"/>
    <property type="match status" value="1"/>
</dbReference>
<organism evidence="5 6">
    <name type="scientific">Bordetella genomosp. 10</name>
    <dbReference type="NCBI Taxonomy" id="1416804"/>
    <lineage>
        <taxon>Bacteria</taxon>
        <taxon>Pseudomonadati</taxon>
        <taxon>Pseudomonadota</taxon>
        <taxon>Betaproteobacteria</taxon>
        <taxon>Burkholderiales</taxon>
        <taxon>Alcaligenaceae</taxon>
        <taxon>Bordetella</taxon>
    </lineage>
</organism>
<dbReference type="InterPro" id="IPR015813">
    <property type="entry name" value="Pyrv/PenolPyrv_kinase-like_dom"/>
</dbReference>
<proteinExistence type="inferred from homology"/>
<feature type="domain" description="HpcH/HpaI aldolase/citrate lyase" evidence="4">
    <location>
        <begin position="20"/>
        <end position="224"/>
    </location>
</feature>
<keyword evidence="3" id="KW-0456">Lyase</keyword>
<evidence type="ECO:0000259" key="4">
    <source>
        <dbReference type="Pfam" id="PF03328"/>
    </source>
</evidence>
<dbReference type="GO" id="GO:0046872">
    <property type="term" value="F:metal ion binding"/>
    <property type="evidence" value="ECO:0007669"/>
    <property type="project" value="UniProtKB-KW"/>
</dbReference>
<dbReference type="AlphaFoldDB" id="A0A261SL02"/>